<dbReference type="Gene3D" id="2.30.42.10">
    <property type="match status" value="1"/>
</dbReference>
<evidence type="ECO:0000259" key="6">
    <source>
        <dbReference type="PROSITE" id="PS50106"/>
    </source>
</evidence>
<evidence type="ECO:0000313" key="7">
    <source>
        <dbReference type="EMBL" id="GHF94330.1"/>
    </source>
</evidence>
<dbReference type="Pfam" id="PF13180">
    <property type="entry name" value="PDZ_2"/>
    <property type="match status" value="1"/>
</dbReference>
<dbReference type="InterPro" id="IPR043504">
    <property type="entry name" value="Peptidase_S1_PA_chymotrypsin"/>
</dbReference>
<keyword evidence="8" id="KW-1185">Reference proteome</keyword>
<comment type="caution">
    <text evidence="7">The sequence shown here is derived from an EMBL/GenBank/DDBJ whole genome shotgun (WGS) entry which is preliminary data.</text>
</comment>
<keyword evidence="2" id="KW-0645">Protease</keyword>
<keyword evidence="5" id="KW-1133">Transmembrane helix</keyword>
<keyword evidence="3" id="KW-0378">Hydrolase</keyword>
<feature type="transmembrane region" description="Helical" evidence="5">
    <location>
        <begin position="6"/>
        <end position="28"/>
    </location>
</feature>
<dbReference type="AlphaFoldDB" id="A0A919BIU0"/>
<organism evidence="7 8">
    <name type="scientific">Thalassotalea marina</name>
    <dbReference type="NCBI Taxonomy" id="1673741"/>
    <lineage>
        <taxon>Bacteria</taxon>
        <taxon>Pseudomonadati</taxon>
        <taxon>Pseudomonadota</taxon>
        <taxon>Gammaproteobacteria</taxon>
        <taxon>Alteromonadales</taxon>
        <taxon>Colwelliaceae</taxon>
        <taxon>Thalassotalea</taxon>
    </lineage>
</organism>
<dbReference type="InterPro" id="IPR001940">
    <property type="entry name" value="Peptidase_S1C"/>
</dbReference>
<dbReference type="SUPFAM" id="SSF50494">
    <property type="entry name" value="Trypsin-like serine proteases"/>
    <property type="match status" value="1"/>
</dbReference>
<accession>A0A919BIU0</accession>
<feature type="domain" description="PDZ" evidence="6">
    <location>
        <begin position="262"/>
        <end position="361"/>
    </location>
</feature>
<comment type="similarity">
    <text evidence="1">Belongs to the peptidase S1C family.</text>
</comment>
<dbReference type="SMART" id="SM00228">
    <property type="entry name" value="PDZ"/>
    <property type="match status" value="1"/>
</dbReference>
<keyword evidence="5" id="KW-0472">Membrane</keyword>
<dbReference type="FunFam" id="2.40.10.10:FF:000001">
    <property type="entry name" value="Periplasmic serine protease DegS"/>
    <property type="match status" value="1"/>
</dbReference>
<dbReference type="InterPro" id="IPR001478">
    <property type="entry name" value="PDZ"/>
</dbReference>
<evidence type="ECO:0000256" key="4">
    <source>
        <dbReference type="ARBA" id="ARBA00022825"/>
    </source>
</evidence>
<dbReference type="SUPFAM" id="SSF50156">
    <property type="entry name" value="PDZ domain-like"/>
    <property type="match status" value="1"/>
</dbReference>
<name>A0A919BIU0_9GAMM</name>
<evidence type="ECO:0000256" key="2">
    <source>
        <dbReference type="ARBA" id="ARBA00022670"/>
    </source>
</evidence>
<evidence type="ECO:0000256" key="5">
    <source>
        <dbReference type="SAM" id="Phobius"/>
    </source>
</evidence>
<evidence type="ECO:0000256" key="1">
    <source>
        <dbReference type="ARBA" id="ARBA00010541"/>
    </source>
</evidence>
<sequence>MNQETNFIKLLRLGIWLLAISYVISLLVPMMDRWFATKHAEPRMVTARGELAAQEKTTIDIFNQASPSVVFISTSNIVRSYWSRDVRKVPRGSGSGFIWDEFGHVVTNYHVIEGASEANIRLNDGRTYQASLVGVSPNHDLAVLKINVDLDLPPAVPLGTSEDLQVGQSVFAIGNPFGLDHTLTSGIVSALNRSLSDDSELIINNLIQTDAAINPGNSGGPLLDSAGRLVGINTAIYSPSGAYAGIGFAVPVDTVNRVVPQLIQSGKYTQPSLGISIDQDLNAQIIQQLGIEGIAILDISPNSSAAKAGLQPAQMTRFGIKLGDVIQSIDGNRISNVKSLMSTLDNYRVGDQVTVGILRNNQQLEITTRLQ</sequence>
<dbReference type="EMBL" id="BNCK01000005">
    <property type="protein sequence ID" value="GHF94330.1"/>
    <property type="molecule type" value="Genomic_DNA"/>
</dbReference>
<dbReference type="PANTHER" id="PTHR43343:SF3">
    <property type="entry name" value="PROTEASE DO-LIKE 8, CHLOROPLASTIC"/>
    <property type="match status" value="1"/>
</dbReference>
<reference evidence="7" key="1">
    <citation type="journal article" date="2014" name="Int. J. Syst. Evol. Microbiol.">
        <title>Complete genome sequence of Corynebacterium casei LMG S-19264T (=DSM 44701T), isolated from a smear-ripened cheese.</title>
        <authorList>
            <consortium name="US DOE Joint Genome Institute (JGI-PGF)"/>
            <person name="Walter F."/>
            <person name="Albersmeier A."/>
            <person name="Kalinowski J."/>
            <person name="Ruckert C."/>
        </authorList>
    </citation>
    <scope>NUCLEOTIDE SEQUENCE</scope>
    <source>
        <strain evidence="7">KCTC 42731</strain>
    </source>
</reference>
<dbReference type="Gene3D" id="2.40.10.10">
    <property type="entry name" value="Trypsin-like serine proteases"/>
    <property type="match status" value="2"/>
</dbReference>
<keyword evidence="5" id="KW-0812">Transmembrane</keyword>
<dbReference type="GO" id="GO:0004252">
    <property type="term" value="F:serine-type endopeptidase activity"/>
    <property type="evidence" value="ECO:0007669"/>
    <property type="project" value="InterPro"/>
</dbReference>
<dbReference type="InterPro" id="IPR036034">
    <property type="entry name" value="PDZ_sf"/>
</dbReference>
<dbReference type="InterPro" id="IPR051201">
    <property type="entry name" value="Chloro_Bact_Ser_Proteases"/>
</dbReference>
<protein>
    <submittedName>
        <fullName evidence="7">2-alkenal reductase</fullName>
    </submittedName>
</protein>
<proteinExistence type="inferred from homology"/>
<evidence type="ECO:0000256" key="3">
    <source>
        <dbReference type="ARBA" id="ARBA00022801"/>
    </source>
</evidence>
<dbReference type="InterPro" id="IPR009003">
    <property type="entry name" value="Peptidase_S1_PA"/>
</dbReference>
<keyword evidence="4" id="KW-0720">Serine protease</keyword>
<dbReference type="RefSeq" id="WP_229854685.1">
    <property type="nucleotide sequence ID" value="NZ_BNCK01000005.1"/>
</dbReference>
<dbReference type="Pfam" id="PF13365">
    <property type="entry name" value="Trypsin_2"/>
    <property type="match status" value="1"/>
</dbReference>
<dbReference type="GO" id="GO:0006508">
    <property type="term" value="P:proteolysis"/>
    <property type="evidence" value="ECO:0007669"/>
    <property type="project" value="UniProtKB-KW"/>
</dbReference>
<dbReference type="PROSITE" id="PS50106">
    <property type="entry name" value="PDZ"/>
    <property type="match status" value="1"/>
</dbReference>
<reference evidence="7" key="2">
    <citation type="submission" date="2020-09" db="EMBL/GenBank/DDBJ databases">
        <authorList>
            <person name="Sun Q."/>
            <person name="Kim S."/>
        </authorList>
    </citation>
    <scope>NUCLEOTIDE SEQUENCE</scope>
    <source>
        <strain evidence="7">KCTC 42731</strain>
    </source>
</reference>
<dbReference type="PANTHER" id="PTHR43343">
    <property type="entry name" value="PEPTIDASE S12"/>
    <property type="match status" value="1"/>
</dbReference>
<dbReference type="PRINTS" id="PR00834">
    <property type="entry name" value="PROTEASES2C"/>
</dbReference>
<dbReference type="Proteomes" id="UP000623842">
    <property type="component" value="Unassembled WGS sequence"/>
</dbReference>
<evidence type="ECO:0000313" key="8">
    <source>
        <dbReference type="Proteomes" id="UP000623842"/>
    </source>
</evidence>
<gene>
    <name evidence="7" type="primary">degP</name>
    <name evidence="7" type="ORF">GCM10017161_23210</name>
</gene>